<name>A0A225VR41_9STRA</name>
<dbReference type="Proteomes" id="UP000198211">
    <property type="component" value="Unassembled WGS sequence"/>
</dbReference>
<gene>
    <name evidence="1" type="ORF">PHMEG_00019762</name>
</gene>
<evidence type="ECO:0000313" key="1">
    <source>
        <dbReference type="EMBL" id="OWZ07802.1"/>
    </source>
</evidence>
<dbReference type="EMBL" id="NBNE01003396">
    <property type="protein sequence ID" value="OWZ07802.1"/>
    <property type="molecule type" value="Genomic_DNA"/>
</dbReference>
<dbReference type="AlphaFoldDB" id="A0A225VR41"/>
<accession>A0A225VR41</accession>
<protein>
    <submittedName>
        <fullName evidence="1">Uncharacterized protein</fullName>
    </submittedName>
</protein>
<reference evidence="2" key="1">
    <citation type="submission" date="2017-03" db="EMBL/GenBank/DDBJ databases">
        <title>Phytopthora megakarya and P. palmivora, two closely related causual agents of cacao black pod achieved similar genome size and gene model numbers by different mechanisms.</title>
        <authorList>
            <person name="Ali S."/>
            <person name="Shao J."/>
            <person name="Larry D.J."/>
            <person name="Kronmiller B."/>
            <person name="Shen D."/>
            <person name="Strem M.D."/>
            <person name="Melnick R.L."/>
            <person name="Guiltinan M.J."/>
            <person name="Tyler B.M."/>
            <person name="Meinhardt L.W."/>
            <person name="Bailey B.A."/>
        </authorList>
    </citation>
    <scope>NUCLEOTIDE SEQUENCE [LARGE SCALE GENOMIC DNA]</scope>
    <source>
        <strain evidence="2">zdho120</strain>
    </source>
</reference>
<comment type="caution">
    <text evidence="1">The sequence shown here is derived from an EMBL/GenBank/DDBJ whole genome shotgun (WGS) entry which is preliminary data.</text>
</comment>
<keyword evidence="2" id="KW-1185">Reference proteome</keyword>
<dbReference type="STRING" id="4795.A0A225VR41"/>
<sequence>MSRGEQEIGMLCCLLLEVWMEQGSMRQYLACIGWYHKCHIGIDLTASPDFTVLLQGIKRLSQVHKLQPITLAFLRLLYRRIDIQQPQHRLLIFLPSSEIGVSSDRTGQTLLLPQTSESIFLGRRREVPLRQLNSSNEGQGIQDHSKEIGVCFEVDQKLT</sequence>
<organism evidence="1 2">
    <name type="scientific">Phytophthora megakarya</name>
    <dbReference type="NCBI Taxonomy" id="4795"/>
    <lineage>
        <taxon>Eukaryota</taxon>
        <taxon>Sar</taxon>
        <taxon>Stramenopiles</taxon>
        <taxon>Oomycota</taxon>
        <taxon>Peronosporomycetes</taxon>
        <taxon>Peronosporales</taxon>
        <taxon>Peronosporaceae</taxon>
        <taxon>Phytophthora</taxon>
    </lineage>
</organism>
<proteinExistence type="predicted"/>
<evidence type="ECO:0000313" key="2">
    <source>
        <dbReference type="Proteomes" id="UP000198211"/>
    </source>
</evidence>